<evidence type="ECO:0000313" key="2">
    <source>
        <dbReference type="Proteomes" id="UP000014978"/>
    </source>
</evidence>
<dbReference type="AlphaFoldDB" id="S7XM04"/>
<dbReference type="InParanoid" id="S7XM04"/>
<comment type="caution">
    <text evidence="1">The sequence shown here is derived from an EMBL/GenBank/DDBJ whole genome shotgun (WGS) entry which is preliminary data.</text>
</comment>
<dbReference type="EMBL" id="ATCN01000007">
    <property type="protein sequence ID" value="EPR80129.1"/>
    <property type="molecule type" value="Genomic_DNA"/>
</dbReference>
<accession>S7XM04</accession>
<keyword evidence="2" id="KW-1185">Reference proteome</keyword>
<protein>
    <submittedName>
        <fullName evidence="1">Uncharacterized protein</fullName>
    </submittedName>
</protein>
<proteinExistence type="predicted"/>
<gene>
    <name evidence="1" type="ORF">SLOPH_654</name>
</gene>
<dbReference type="HOGENOM" id="CLU_1455289_0_0_1"/>
<sequence length="186" mass="22148">MLLLHHTIILQSIYRCNPNGVYDINIIVHTNNNLDESNIYINSFFNKLDIRINFEERSKTELRNKKILYKKDNTIVYKYYEILKRHRNKYNKNRIFIMDNIGNTYNNNITEKILFLPLDECTGIVRVNYTNDKTLLNNNMLEAVMKLLLRSDNIMGLDYVLNDKLCRYVNRCTSRDGMATGFFIEN</sequence>
<dbReference type="Proteomes" id="UP000014978">
    <property type="component" value="Unassembled WGS sequence"/>
</dbReference>
<organism evidence="1 2">
    <name type="scientific">Spraguea lophii (strain 42_110)</name>
    <name type="common">Microsporidian parasite</name>
    <dbReference type="NCBI Taxonomy" id="1358809"/>
    <lineage>
        <taxon>Eukaryota</taxon>
        <taxon>Fungi</taxon>
        <taxon>Fungi incertae sedis</taxon>
        <taxon>Microsporidia</taxon>
        <taxon>Spragueidae</taxon>
        <taxon>Spraguea</taxon>
    </lineage>
</organism>
<reference evidence="2" key="1">
    <citation type="journal article" date="2013" name="PLoS Genet.">
        <title>The genome of Spraguea lophii and the basis of host-microsporidian interactions.</title>
        <authorList>
            <person name="Campbell S.E."/>
            <person name="Williams T.A."/>
            <person name="Yousuf A."/>
            <person name="Soanes D.M."/>
            <person name="Paszkiewicz K.H."/>
            <person name="Williams B.A.P."/>
        </authorList>
    </citation>
    <scope>NUCLEOTIDE SEQUENCE [LARGE SCALE GENOMIC DNA]</scope>
    <source>
        <strain evidence="2">42_110</strain>
    </source>
</reference>
<dbReference type="VEuPathDB" id="MicrosporidiaDB:SLOPH_654"/>
<evidence type="ECO:0000313" key="1">
    <source>
        <dbReference type="EMBL" id="EPR80129.1"/>
    </source>
</evidence>
<name>S7XM04_SPRLO</name>